<comment type="caution">
    <text evidence="1">The sequence shown here is derived from an EMBL/GenBank/DDBJ whole genome shotgun (WGS) entry which is preliminary data.</text>
</comment>
<protein>
    <submittedName>
        <fullName evidence="1">Uncharacterized protein</fullName>
    </submittedName>
</protein>
<evidence type="ECO:0000313" key="1">
    <source>
        <dbReference type="EMBL" id="KAF8788555.1"/>
    </source>
</evidence>
<evidence type="ECO:0000313" key="2">
    <source>
        <dbReference type="Proteomes" id="UP000807504"/>
    </source>
</evidence>
<organism evidence="1 2">
    <name type="scientific">Argiope bruennichi</name>
    <name type="common">Wasp spider</name>
    <name type="synonym">Aranea bruennichi</name>
    <dbReference type="NCBI Taxonomy" id="94029"/>
    <lineage>
        <taxon>Eukaryota</taxon>
        <taxon>Metazoa</taxon>
        <taxon>Ecdysozoa</taxon>
        <taxon>Arthropoda</taxon>
        <taxon>Chelicerata</taxon>
        <taxon>Arachnida</taxon>
        <taxon>Araneae</taxon>
        <taxon>Araneomorphae</taxon>
        <taxon>Entelegynae</taxon>
        <taxon>Araneoidea</taxon>
        <taxon>Araneidae</taxon>
        <taxon>Argiope</taxon>
    </lineage>
</organism>
<dbReference type="EMBL" id="JABXBU010000012">
    <property type="protein sequence ID" value="KAF8788555.1"/>
    <property type="molecule type" value="Genomic_DNA"/>
</dbReference>
<accession>A0A8T0FDT9</accession>
<sequence length="322" mass="33389">MWSRRKMDEVLVKSWCRCLGLRGGGYGFWLWRPRGSRCRSRSLGARKPARHVDMDKELLGQGQPAAAAFAGAGGAGGYGGGYGGGAGGPVQERGCCGAVEAGGFGRELVQVQEQPAAAAGLELAEPAIFGGLGDWRRIWGMRKGRGLLQTRWSRPDMDEDWSRTGGLQELVPGAGGAGGYWTRGWSRSGAGAGWGQADMVVARGGAGAGGRSRAGCRSRWSRVILTRSWRRGRAGAAAAAGSGAGGAGGYGSGYGAGAGDGAAASTLVERRMDQELVRCRARCRTAGAWSWVCRWIGGGYGGGSESPQDRAAAKGLVEQADF</sequence>
<name>A0A8T0FDT9_ARGBR</name>
<reference evidence="1" key="1">
    <citation type="journal article" date="2020" name="bioRxiv">
        <title>Chromosome-level reference genome of the European wasp spider Argiope bruennichi: a resource for studies on range expansion and evolutionary adaptation.</title>
        <authorList>
            <person name="Sheffer M.M."/>
            <person name="Hoppe A."/>
            <person name="Krehenwinkel H."/>
            <person name="Uhl G."/>
            <person name="Kuss A.W."/>
            <person name="Jensen L."/>
            <person name="Jensen C."/>
            <person name="Gillespie R.G."/>
            <person name="Hoff K.J."/>
            <person name="Prost S."/>
        </authorList>
    </citation>
    <scope>NUCLEOTIDE SEQUENCE</scope>
</reference>
<gene>
    <name evidence="1" type="ORF">HNY73_006584</name>
</gene>
<keyword evidence="2" id="KW-1185">Reference proteome</keyword>
<dbReference type="Proteomes" id="UP000807504">
    <property type="component" value="Unassembled WGS sequence"/>
</dbReference>
<reference evidence="1" key="2">
    <citation type="submission" date="2020-06" db="EMBL/GenBank/DDBJ databases">
        <authorList>
            <person name="Sheffer M."/>
        </authorList>
    </citation>
    <scope>NUCLEOTIDE SEQUENCE</scope>
</reference>
<dbReference type="AlphaFoldDB" id="A0A8T0FDT9"/>
<proteinExistence type="predicted"/>